<dbReference type="Proteomes" id="UP001255696">
    <property type="component" value="Unassembled WGS sequence"/>
</dbReference>
<dbReference type="EC" id="5.2.1.8" evidence="2"/>
<evidence type="ECO:0000259" key="1">
    <source>
        <dbReference type="Pfam" id="PF00160"/>
    </source>
</evidence>
<reference evidence="2" key="3">
    <citation type="submission" date="2023-03" db="EMBL/GenBank/DDBJ databases">
        <authorList>
            <person name="Shen W."/>
            <person name="Cai J."/>
        </authorList>
    </citation>
    <scope>NUCLEOTIDE SEQUENCE</scope>
    <source>
        <strain evidence="2">B245-2</strain>
    </source>
</reference>
<dbReference type="Gene3D" id="2.40.100.10">
    <property type="entry name" value="Cyclophilin-like"/>
    <property type="match status" value="1"/>
</dbReference>
<dbReference type="GeneID" id="60872889"/>
<dbReference type="AlphaFoldDB" id="A0A0I9WFP3"/>
<comment type="caution">
    <text evidence="3">The sequence shown here is derived from an EMBL/GenBank/DDBJ whole genome shotgun (WGS) entry which is preliminary data.</text>
</comment>
<feature type="domain" description="PPIase cyclophilin-type" evidence="1">
    <location>
        <begin position="7"/>
        <end position="69"/>
    </location>
</feature>
<gene>
    <name evidence="3" type="ORF">B5E88_10770</name>
    <name evidence="2" type="ORF">P7H47_08835</name>
</gene>
<dbReference type="GO" id="GO:0003755">
    <property type="term" value="F:peptidyl-prolyl cis-trans isomerase activity"/>
    <property type="evidence" value="ECO:0007669"/>
    <property type="project" value="UniProtKB-EC"/>
</dbReference>
<organism evidence="3 4">
    <name type="scientific">Enterococcus cecorum</name>
    <dbReference type="NCBI Taxonomy" id="44008"/>
    <lineage>
        <taxon>Bacteria</taxon>
        <taxon>Bacillati</taxon>
        <taxon>Bacillota</taxon>
        <taxon>Bacilli</taxon>
        <taxon>Lactobacillales</taxon>
        <taxon>Enterococcaceae</taxon>
        <taxon>Enterococcus</taxon>
    </lineage>
</organism>
<accession>A0A0I9WFP3</accession>
<keyword evidence="3" id="KW-0413">Isomerase</keyword>
<dbReference type="Proteomes" id="UP000196074">
    <property type="component" value="Unassembled WGS sequence"/>
</dbReference>
<dbReference type="EMBL" id="NFLC01000027">
    <property type="protein sequence ID" value="OUQ08942.1"/>
    <property type="molecule type" value="Genomic_DNA"/>
</dbReference>
<dbReference type="RefSeq" id="WP_016250505.1">
    <property type="nucleotide sequence ID" value="NZ_AP035890.1"/>
</dbReference>
<evidence type="ECO:0000313" key="3">
    <source>
        <dbReference type="EMBL" id="OUQ08942.1"/>
    </source>
</evidence>
<dbReference type="InterPro" id="IPR029000">
    <property type="entry name" value="Cyclophilin-like_dom_sf"/>
</dbReference>
<dbReference type="Pfam" id="PF00160">
    <property type="entry name" value="Pro_isomerase"/>
    <property type="match status" value="1"/>
</dbReference>
<protein>
    <submittedName>
        <fullName evidence="3">Peptidylprolyl isomerase</fullName>
        <ecNumber evidence="2">5.2.1.8</ecNumber>
    </submittedName>
</protein>
<proteinExistence type="predicted"/>
<dbReference type="InterPro" id="IPR002130">
    <property type="entry name" value="Cyclophilin-type_PPIase_dom"/>
</dbReference>
<sequence length="74" mass="7863">MTTHISARVIKEFVIQAGALDGSGDEAVSSYEGFFAGEVHRGLYHFNGALALGDHGPHPNGNQFFYCAKHKGAG</sequence>
<reference evidence="4" key="1">
    <citation type="submission" date="2017-04" db="EMBL/GenBank/DDBJ databases">
        <title>Function of individual gut microbiota members based on whole genome sequencing of pure cultures obtained from chicken caecum.</title>
        <authorList>
            <person name="Medvecky M."/>
            <person name="Cejkova D."/>
            <person name="Polansky O."/>
            <person name="Karasova D."/>
            <person name="Kubasova T."/>
            <person name="Cizek A."/>
            <person name="Rychlik I."/>
        </authorList>
    </citation>
    <scope>NUCLEOTIDE SEQUENCE [LARGE SCALE GENOMIC DNA]</scope>
    <source>
        <strain evidence="4">An144</strain>
    </source>
</reference>
<name>A0A0I9WFP3_9ENTE</name>
<evidence type="ECO:0000313" key="4">
    <source>
        <dbReference type="Proteomes" id="UP000196074"/>
    </source>
</evidence>
<dbReference type="EMBL" id="JARQBI010000022">
    <property type="protein sequence ID" value="MDT2797340.1"/>
    <property type="molecule type" value="Genomic_DNA"/>
</dbReference>
<dbReference type="SUPFAM" id="SSF50891">
    <property type="entry name" value="Cyclophilin-like"/>
    <property type="match status" value="1"/>
</dbReference>
<evidence type="ECO:0000313" key="2">
    <source>
        <dbReference type="EMBL" id="MDT2797340.1"/>
    </source>
</evidence>
<reference evidence="3" key="2">
    <citation type="journal article" date="2018" name="BMC Genomics">
        <title>Whole genome sequencing and function prediction of 133 gut anaerobes isolated from chicken caecum in pure cultures.</title>
        <authorList>
            <person name="Medvecky M."/>
            <person name="Cejkova D."/>
            <person name="Polansky O."/>
            <person name="Karasova D."/>
            <person name="Kubasova T."/>
            <person name="Cizek A."/>
            <person name="Rychlik I."/>
        </authorList>
    </citation>
    <scope>NUCLEOTIDE SEQUENCE</scope>
    <source>
        <strain evidence="3">An144</strain>
    </source>
</reference>